<dbReference type="Proteomes" id="UP000664417">
    <property type="component" value="Unassembled WGS sequence"/>
</dbReference>
<dbReference type="InterPro" id="IPR036514">
    <property type="entry name" value="SGNH_hydro_sf"/>
</dbReference>
<dbReference type="PANTHER" id="PTHR30383:SF5">
    <property type="entry name" value="SGNH HYDROLASE-TYPE ESTERASE DOMAIN-CONTAINING PROTEIN"/>
    <property type="match status" value="1"/>
</dbReference>
<evidence type="ECO:0000259" key="2">
    <source>
        <dbReference type="Pfam" id="PF13472"/>
    </source>
</evidence>
<dbReference type="Pfam" id="PF13472">
    <property type="entry name" value="Lipase_GDSL_2"/>
    <property type="match status" value="1"/>
</dbReference>
<dbReference type="EMBL" id="JAFREP010000006">
    <property type="protein sequence ID" value="MBO1318483.1"/>
    <property type="molecule type" value="Genomic_DNA"/>
</dbReference>
<dbReference type="PANTHER" id="PTHR30383">
    <property type="entry name" value="THIOESTERASE 1/PROTEASE 1/LYSOPHOSPHOLIPASE L1"/>
    <property type="match status" value="1"/>
</dbReference>
<evidence type="ECO:0000313" key="3">
    <source>
        <dbReference type="EMBL" id="MBO1318483.1"/>
    </source>
</evidence>
<evidence type="ECO:0000313" key="4">
    <source>
        <dbReference type="Proteomes" id="UP000664417"/>
    </source>
</evidence>
<dbReference type="SUPFAM" id="SSF53474">
    <property type="entry name" value="alpha/beta-Hydrolases"/>
    <property type="match status" value="1"/>
</dbReference>
<sequence length="897" mass="98406">MTPPTHNFKEADLVSAPLIVQLVWLFLLAEPGRSVPSVSPPPNAELMGPVWDGLAAVWPDPNQKKITLVCHGHSVPAGYFDVPRVDTLGAYPHQLQHLLKEHYPFADVHVVVSAVSGENALRGAKRFDRDALAHRPDVVILDYSLNDRLFPLGEVRAAWVSMIKAAQRQGARVILMTPSADLESNPFDETDLLQQHARQVRALAAEFGTGLVDSDAIFKQRLQRFGHLDDWMSTSNHPNRAGHAAIAAALFTWFVPPPPQPAPAGPPRILHEGSVWAWRGPTGTRHVSLRLPRRKPQAMLIFGHRGRDGDSRDRLDVPTVQAFAERHGWVLVGLQGFDGPDLLQKGAAPLWRALSELAEAADQPGLASLPFFAFGHENGGQTAFALAADRPDLCLGFGSNNATWFLGKTPPPALLQVPGGFVLGAYDPTLTRKAIADMQALTESVPAWSLLIEPDKGRETGASEAFWFAMADQIATQGAFGTEPRALLNEALTRDADAPPLTLWRDGPDTKIEAGSPLTSFVDARGERFEWIQITGQGVQRQETENNTVKFTPTQGLNLFIAKVFSKNKTTTSRPTSLFVGDKNEPAADLPQPFNNLHPQHPRPAHLAAKPVSHMGLSTLPGADLNDRNLVAYRLTPEQEQGQEWQGKVVNSWWAGFDDGWDQLVLNSRDHAARDAIFSQTTTRDAGLSVRAAYGAHGLYFHIRVTDQEPYGAPPNFDNFVFLTLDPFSAKQIQAAHPGDVFLKPARHTLTQTFSRFDIVFAMGEPEITVWRPRLWRVTQTEPTQAQLDSPGLKTRVLANQPHVWTIELKLPWAVAGLDPEGKRRMGRMLGFSIGFHDDDPRQPGRKLVWPGAVAPARKTENGAEPDVWGDLVLGPRTPPAPVPAPSATQKDPAPAN</sequence>
<evidence type="ECO:0000256" key="1">
    <source>
        <dbReference type="SAM" id="MobiDB-lite"/>
    </source>
</evidence>
<dbReference type="InterPro" id="IPR051532">
    <property type="entry name" value="Ester_Hydrolysis_Enzymes"/>
</dbReference>
<keyword evidence="4" id="KW-1185">Reference proteome</keyword>
<protein>
    <recommendedName>
        <fullName evidence="2">SGNH hydrolase-type esterase domain-containing protein</fullName>
    </recommendedName>
</protein>
<organism evidence="3 4">
    <name type="scientific">Acanthopleuribacter pedis</name>
    <dbReference type="NCBI Taxonomy" id="442870"/>
    <lineage>
        <taxon>Bacteria</taxon>
        <taxon>Pseudomonadati</taxon>
        <taxon>Acidobacteriota</taxon>
        <taxon>Holophagae</taxon>
        <taxon>Acanthopleuribacterales</taxon>
        <taxon>Acanthopleuribacteraceae</taxon>
        <taxon>Acanthopleuribacter</taxon>
    </lineage>
</organism>
<dbReference type="GO" id="GO:0004622">
    <property type="term" value="F:phosphatidylcholine lysophospholipase activity"/>
    <property type="evidence" value="ECO:0007669"/>
    <property type="project" value="TreeGrafter"/>
</dbReference>
<dbReference type="InterPro" id="IPR013830">
    <property type="entry name" value="SGNH_hydro"/>
</dbReference>
<dbReference type="CDD" id="cd00241">
    <property type="entry name" value="DOMON_like"/>
    <property type="match status" value="1"/>
</dbReference>
<dbReference type="SUPFAM" id="SSF52266">
    <property type="entry name" value="SGNH hydrolase"/>
    <property type="match status" value="1"/>
</dbReference>
<reference evidence="3" key="1">
    <citation type="submission" date="2021-03" db="EMBL/GenBank/DDBJ databases">
        <authorList>
            <person name="Wang G."/>
        </authorList>
    </citation>
    <scope>NUCLEOTIDE SEQUENCE</scope>
    <source>
        <strain evidence="3">KCTC 12899</strain>
    </source>
</reference>
<dbReference type="Gene3D" id="2.60.40.1190">
    <property type="match status" value="1"/>
</dbReference>
<comment type="caution">
    <text evidence="3">The sequence shown here is derived from an EMBL/GenBank/DDBJ whole genome shotgun (WGS) entry which is preliminary data.</text>
</comment>
<dbReference type="SUPFAM" id="SSF49344">
    <property type="entry name" value="CBD9-like"/>
    <property type="match status" value="1"/>
</dbReference>
<dbReference type="InterPro" id="IPR029058">
    <property type="entry name" value="AB_hydrolase_fold"/>
</dbReference>
<feature type="region of interest" description="Disordered" evidence="1">
    <location>
        <begin position="854"/>
        <end position="897"/>
    </location>
</feature>
<name>A0A8J7U1R5_9BACT</name>
<gene>
    <name evidence="3" type="ORF">J3U88_08445</name>
</gene>
<dbReference type="RefSeq" id="WP_207858277.1">
    <property type="nucleotide sequence ID" value="NZ_JAFREP010000006.1"/>
</dbReference>
<proteinExistence type="predicted"/>
<dbReference type="AlphaFoldDB" id="A0A8J7U1R5"/>
<dbReference type="Gene3D" id="3.40.50.1110">
    <property type="entry name" value="SGNH hydrolase"/>
    <property type="match status" value="1"/>
</dbReference>
<dbReference type="Gene3D" id="3.40.50.1820">
    <property type="entry name" value="alpha/beta hydrolase"/>
    <property type="match status" value="1"/>
</dbReference>
<feature type="domain" description="SGNH hydrolase-type esterase" evidence="2">
    <location>
        <begin position="70"/>
        <end position="245"/>
    </location>
</feature>
<accession>A0A8J7U1R5</accession>